<organism evidence="1 2">
    <name type="scientific">Kitasatospora aburaviensis</name>
    <dbReference type="NCBI Taxonomy" id="67265"/>
    <lineage>
        <taxon>Bacteria</taxon>
        <taxon>Bacillati</taxon>
        <taxon>Actinomycetota</taxon>
        <taxon>Actinomycetes</taxon>
        <taxon>Kitasatosporales</taxon>
        <taxon>Streptomycetaceae</taxon>
        <taxon>Kitasatospora</taxon>
    </lineage>
</organism>
<dbReference type="RefSeq" id="WP_313766733.1">
    <property type="nucleotide sequence ID" value="NZ_BAAAVH010000014.1"/>
</dbReference>
<evidence type="ECO:0000313" key="2">
    <source>
        <dbReference type="Proteomes" id="UP001596067"/>
    </source>
</evidence>
<keyword evidence="2" id="KW-1185">Reference proteome</keyword>
<proteinExistence type="predicted"/>
<reference evidence="2" key="1">
    <citation type="journal article" date="2019" name="Int. J. Syst. Evol. Microbiol.">
        <title>The Global Catalogue of Microorganisms (GCM) 10K type strain sequencing project: providing services to taxonomists for standard genome sequencing and annotation.</title>
        <authorList>
            <consortium name="The Broad Institute Genomics Platform"/>
            <consortium name="The Broad Institute Genome Sequencing Center for Infectious Disease"/>
            <person name="Wu L."/>
            <person name="Ma J."/>
        </authorList>
    </citation>
    <scope>NUCLEOTIDE SEQUENCE [LARGE SCALE GENOMIC DNA]</scope>
    <source>
        <strain evidence="2">CGMCC 4.1469</strain>
    </source>
</reference>
<sequence length="48" mass="5284">MVTLRVLTPEDWPLWRALRLAALAALADAPDAFKVRSRTGRGRPAHGC</sequence>
<gene>
    <name evidence="1" type="ORF">ACFP0N_21450</name>
</gene>
<dbReference type="Proteomes" id="UP001596067">
    <property type="component" value="Unassembled WGS sequence"/>
</dbReference>
<accession>A0ABW1EZR6</accession>
<evidence type="ECO:0008006" key="3">
    <source>
        <dbReference type="Google" id="ProtNLM"/>
    </source>
</evidence>
<dbReference type="EMBL" id="JBHSOD010000028">
    <property type="protein sequence ID" value="MFC5887538.1"/>
    <property type="molecule type" value="Genomic_DNA"/>
</dbReference>
<name>A0ABW1EZR6_9ACTN</name>
<comment type="caution">
    <text evidence="1">The sequence shown here is derived from an EMBL/GenBank/DDBJ whole genome shotgun (WGS) entry which is preliminary data.</text>
</comment>
<evidence type="ECO:0000313" key="1">
    <source>
        <dbReference type="EMBL" id="MFC5887538.1"/>
    </source>
</evidence>
<protein>
    <recommendedName>
        <fullName evidence="3">GNAT family N-acetyltransferase</fullName>
    </recommendedName>
</protein>